<organism evidence="7 8">
    <name type="scientific">Algoriphagus antarcticus</name>
    <dbReference type="NCBI Taxonomy" id="238540"/>
    <lineage>
        <taxon>Bacteria</taxon>
        <taxon>Pseudomonadati</taxon>
        <taxon>Bacteroidota</taxon>
        <taxon>Cytophagia</taxon>
        <taxon>Cytophagales</taxon>
        <taxon>Cyclobacteriaceae</taxon>
        <taxon>Algoriphagus</taxon>
    </lineage>
</organism>
<evidence type="ECO:0000256" key="5">
    <source>
        <dbReference type="ARBA" id="ARBA00023172"/>
    </source>
</evidence>
<keyword evidence="8" id="KW-1185">Reference proteome</keyword>
<dbReference type="InterPro" id="IPR036397">
    <property type="entry name" value="RNaseH_sf"/>
</dbReference>
<dbReference type="GO" id="GO:0015074">
    <property type="term" value="P:DNA integration"/>
    <property type="evidence" value="ECO:0007669"/>
    <property type="project" value="InterPro"/>
</dbReference>
<accession>A0A3E0CZW3</accession>
<dbReference type="PROSITE" id="PS50994">
    <property type="entry name" value="INTEGRASE"/>
    <property type="match status" value="1"/>
</dbReference>
<evidence type="ECO:0000256" key="1">
    <source>
        <dbReference type="ARBA" id="ARBA00002190"/>
    </source>
</evidence>
<dbReference type="PANTHER" id="PTHR10948:SF23">
    <property type="entry name" value="TRANSPOSASE INSI FOR INSERTION SEQUENCE ELEMENT IS30A-RELATED"/>
    <property type="match status" value="1"/>
</dbReference>
<dbReference type="InterPro" id="IPR053392">
    <property type="entry name" value="Transposase_IS30-like"/>
</dbReference>
<dbReference type="GO" id="GO:0003677">
    <property type="term" value="F:DNA binding"/>
    <property type="evidence" value="ECO:0007669"/>
    <property type="project" value="UniProtKB-KW"/>
</dbReference>
<keyword evidence="4" id="KW-0238">DNA-binding</keyword>
<dbReference type="SUPFAM" id="SSF53098">
    <property type="entry name" value="Ribonuclease H-like"/>
    <property type="match status" value="1"/>
</dbReference>
<gene>
    <name evidence="7" type="ORF">C8N25_1741</name>
</gene>
<comment type="function">
    <text evidence="1">Required for the transposition of the insertion element.</text>
</comment>
<evidence type="ECO:0000256" key="2">
    <source>
        <dbReference type="ARBA" id="ARBA00006363"/>
    </source>
</evidence>
<dbReference type="Proteomes" id="UP000256405">
    <property type="component" value="Unassembled WGS sequence"/>
</dbReference>
<reference evidence="7 8" key="1">
    <citation type="submission" date="2018-08" db="EMBL/GenBank/DDBJ databases">
        <title>Genomic Encyclopedia of Archaeal and Bacterial Type Strains, Phase II (KMG-II): from individual species to whole genera.</title>
        <authorList>
            <person name="Goeker M."/>
        </authorList>
    </citation>
    <scope>NUCLEOTIDE SEQUENCE [LARGE SCALE GENOMIC DNA]</scope>
    <source>
        <strain evidence="7 8">DSM 15986</strain>
    </source>
</reference>
<dbReference type="AlphaFoldDB" id="A0A3E0CZW3"/>
<comment type="similarity">
    <text evidence="2">Belongs to the transposase IS30 family.</text>
</comment>
<keyword evidence="3" id="KW-0815">Transposition</keyword>
<dbReference type="GO" id="GO:0006313">
    <property type="term" value="P:DNA transposition"/>
    <property type="evidence" value="ECO:0007669"/>
    <property type="project" value="InterPro"/>
</dbReference>
<dbReference type="InterPro" id="IPR001598">
    <property type="entry name" value="Transposase_IS30_CS"/>
</dbReference>
<evidence type="ECO:0000256" key="3">
    <source>
        <dbReference type="ARBA" id="ARBA00022578"/>
    </source>
</evidence>
<keyword evidence="5" id="KW-0233">DNA recombination</keyword>
<feature type="domain" description="Integrase catalytic" evidence="6">
    <location>
        <begin position="155"/>
        <end position="316"/>
    </location>
</feature>
<dbReference type="NCBIfam" id="NF033563">
    <property type="entry name" value="transpos_IS30"/>
    <property type="match status" value="1"/>
</dbReference>
<dbReference type="InterPro" id="IPR025246">
    <property type="entry name" value="IS30-like_HTH"/>
</dbReference>
<sequence length="326" mass="37498">MSQLTLAERYEISAFKKQGLSNSKIAELLDRAKSTIGRELTRNADGRNNNYRPDLADKKAHLRHQQKNKYKALTTQIQEDITYWLKQGYSPEQINGSAIRHDRPCVSIERIYQFIWQDKKDGGRLYIYLRTKGKKYHKRGNKKAGRGLIPNRTCISQRPEVVDRKQRIGDMEMDLIIGKGHKGALLTINDRATGTLWMGHVKGKEAADIERKAIALLEDAIPFLRTITTDNGKEFANHEKIAEQLGIDFYFARPYHSWERGANENLNGLVRQYFPKGTNFDSIEDQAIKRAENILNNRPRKRYGFKSPNEVFADAINNEGIVAFMT</sequence>
<name>A0A3E0CZW3_9BACT</name>
<dbReference type="Gene3D" id="1.10.10.60">
    <property type="entry name" value="Homeodomain-like"/>
    <property type="match status" value="1"/>
</dbReference>
<dbReference type="GO" id="GO:0004803">
    <property type="term" value="F:transposase activity"/>
    <property type="evidence" value="ECO:0007669"/>
    <property type="project" value="InterPro"/>
</dbReference>
<comment type="caution">
    <text evidence="7">The sequence shown here is derived from an EMBL/GenBank/DDBJ whole genome shotgun (WGS) entry which is preliminary data.</text>
</comment>
<proteinExistence type="inferred from homology"/>
<dbReference type="InterPro" id="IPR012337">
    <property type="entry name" value="RNaseH-like_sf"/>
</dbReference>
<dbReference type="InterPro" id="IPR001584">
    <property type="entry name" value="Integrase_cat-core"/>
</dbReference>
<dbReference type="OrthoDB" id="9803231at2"/>
<dbReference type="EMBL" id="QUNF01000074">
    <property type="protein sequence ID" value="REG74741.1"/>
    <property type="molecule type" value="Genomic_DNA"/>
</dbReference>
<dbReference type="PROSITE" id="PS01043">
    <property type="entry name" value="TRANSPOSASE_IS30"/>
    <property type="match status" value="1"/>
</dbReference>
<dbReference type="PANTHER" id="PTHR10948">
    <property type="entry name" value="TRANSPOSASE"/>
    <property type="match status" value="1"/>
</dbReference>
<dbReference type="GO" id="GO:0005829">
    <property type="term" value="C:cytosol"/>
    <property type="evidence" value="ECO:0007669"/>
    <property type="project" value="TreeGrafter"/>
</dbReference>
<evidence type="ECO:0000313" key="8">
    <source>
        <dbReference type="Proteomes" id="UP000256405"/>
    </source>
</evidence>
<evidence type="ECO:0000256" key="4">
    <source>
        <dbReference type="ARBA" id="ARBA00023125"/>
    </source>
</evidence>
<dbReference type="Pfam" id="PF13936">
    <property type="entry name" value="HTH_38"/>
    <property type="match status" value="1"/>
</dbReference>
<evidence type="ECO:0000313" key="7">
    <source>
        <dbReference type="EMBL" id="REG74741.1"/>
    </source>
</evidence>
<dbReference type="Gene3D" id="3.30.420.10">
    <property type="entry name" value="Ribonuclease H-like superfamily/Ribonuclease H"/>
    <property type="match status" value="1"/>
</dbReference>
<evidence type="ECO:0000259" key="6">
    <source>
        <dbReference type="PROSITE" id="PS50994"/>
    </source>
</evidence>
<dbReference type="RefSeq" id="WP_086544178.1">
    <property type="nucleotide sequence ID" value="NZ_MSSW01000136.1"/>
</dbReference>
<protein>
    <submittedName>
        <fullName evidence="7">IS30 family transposase</fullName>
    </submittedName>
</protein>
<dbReference type="InterPro" id="IPR051917">
    <property type="entry name" value="Transposase-Integrase"/>
</dbReference>